<accession>A0A1R3VFH0</accession>
<keyword evidence="2" id="KW-1185">Reference proteome</keyword>
<gene>
    <name evidence="1" type="ORF">BQ8794_50725</name>
</gene>
<organism evidence="1 2">
    <name type="scientific">Mesorhizobium prunaredense</name>
    <dbReference type="NCBI Taxonomy" id="1631249"/>
    <lineage>
        <taxon>Bacteria</taxon>
        <taxon>Pseudomonadati</taxon>
        <taxon>Pseudomonadota</taxon>
        <taxon>Alphaproteobacteria</taxon>
        <taxon>Hyphomicrobiales</taxon>
        <taxon>Phyllobacteriaceae</taxon>
        <taxon>Mesorhizobium</taxon>
    </lineage>
</organism>
<reference evidence="2" key="1">
    <citation type="submission" date="2017-01" db="EMBL/GenBank/DDBJ databases">
        <authorList>
            <person name="Brunel B."/>
        </authorList>
    </citation>
    <scope>NUCLEOTIDE SEQUENCE [LARGE SCALE GENOMIC DNA]</scope>
</reference>
<name>A0A1R3VFH0_9HYPH</name>
<evidence type="ECO:0000313" key="2">
    <source>
        <dbReference type="Proteomes" id="UP000188388"/>
    </source>
</evidence>
<dbReference type="AlphaFoldDB" id="A0A1R3VFH0"/>
<protein>
    <submittedName>
        <fullName evidence="1">Uncharacterized protein</fullName>
    </submittedName>
</protein>
<dbReference type="RefSeq" id="WP_210189867.1">
    <property type="nucleotide sequence ID" value="NZ_FTPD01000045.1"/>
</dbReference>
<dbReference type="EMBL" id="FTPD01000045">
    <property type="protein sequence ID" value="SIT58623.1"/>
    <property type="molecule type" value="Genomic_DNA"/>
</dbReference>
<proteinExistence type="predicted"/>
<sequence length="670" mass="72847">MTMPLAAPDLDDRRFADLVTEIRTLIPRYAPEWTDHNDSDPGMAIAKLFAWTTELTLWRLNQVPERAYIKFLQMVGIERRPASASRTEISFAPARTDVPEMFVPQGTQVAAPADAVGPIVFETIRPLTVLGATLAAVQAYDGFGHSVETTKAATGGQWFYPFGANARDGAALMLGFASQANLTAGTIDLTVRMADDRQPPAPLRCEGPTEGLAAIQPPAKLHWEYWDLVRWQPLTLIRDETQSFLRDGHITLRGPGASARLAKLGDVVTPLYWLRCRLEVPNYERSPRLDAILINTVPAMQAATSRDEIVGASDGRPDQTFALQDRPVLPAVEEEWVDGAYGRRVLIKSLRLEIDEGQGFATWQEVDDFYGSGPDDPHYVLNRNLGAILFGNGVHARIPLAFAPPAGGGNIIARHYLTGGGRRGMLPAETVTEIQTFLPGIESATNPFPAEGGSEEESVAATKLRAAAEIKSNCRAVTCEDFEVRALEAGVMRAKALPLTHPRFPGAKIPGAVTVIVVPDGDVPNPMPNATTLATVCAHLDKYRLMTTEVHVRAPVYRLIRVGADVLAARNADFTELRRNLEDRLNSFLHPLTGGPDGLGWPFGGTVFFSDVYRLILDTPGVLRIADGQLTMSVDGDAAPFCRDIPLCPGELVYAEGHDLTILAAQDGGR</sequence>
<dbReference type="InterPro" id="IPR011749">
    <property type="entry name" value="CHP02243"/>
</dbReference>
<dbReference type="STRING" id="1631249.BQ8794_50725"/>
<evidence type="ECO:0000313" key="1">
    <source>
        <dbReference type="EMBL" id="SIT58623.1"/>
    </source>
</evidence>
<dbReference type="Proteomes" id="UP000188388">
    <property type="component" value="Unassembled WGS sequence"/>
</dbReference>
<dbReference type="NCBIfam" id="TIGR02243">
    <property type="entry name" value="putative baseplate assembly protein"/>
    <property type="match status" value="1"/>
</dbReference>